<feature type="signal peptide" evidence="2">
    <location>
        <begin position="1"/>
        <end position="27"/>
    </location>
</feature>
<dbReference type="PANTHER" id="PTHR33935:SF6">
    <property type="entry name" value="EXPRESSED PROTEIN"/>
    <property type="match status" value="1"/>
</dbReference>
<proteinExistence type="predicted"/>
<gene>
    <name evidence="3" type="ORF">GUJ93_ZPchr0012g20642</name>
</gene>
<reference evidence="3" key="2">
    <citation type="submission" date="2021-02" db="EMBL/GenBank/DDBJ databases">
        <authorList>
            <person name="Kimball J.A."/>
            <person name="Haas M.W."/>
            <person name="Macchietto M."/>
            <person name="Kono T."/>
            <person name="Duquette J."/>
            <person name="Shao M."/>
        </authorList>
    </citation>
    <scope>NUCLEOTIDE SEQUENCE</scope>
    <source>
        <tissue evidence="3">Fresh leaf tissue</tissue>
    </source>
</reference>
<dbReference type="AlphaFoldDB" id="A0A8J5WUJ6"/>
<dbReference type="EMBL" id="JAAALK010000080">
    <property type="protein sequence ID" value="KAG8095484.1"/>
    <property type="molecule type" value="Genomic_DNA"/>
</dbReference>
<reference evidence="3" key="1">
    <citation type="journal article" date="2021" name="bioRxiv">
        <title>Whole Genome Assembly and Annotation of Northern Wild Rice, Zizania palustris L., Supports a Whole Genome Duplication in the Zizania Genus.</title>
        <authorList>
            <person name="Haas M."/>
            <person name="Kono T."/>
            <person name="Macchietto M."/>
            <person name="Millas R."/>
            <person name="McGilp L."/>
            <person name="Shao M."/>
            <person name="Duquette J."/>
            <person name="Hirsch C.N."/>
            <person name="Kimball J."/>
        </authorList>
    </citation>
    <scope>NUCLEOTIDE SEQUENCE</scope>
    <source>
        <tissue evidence="3">Fresh leaf tissue</tissue>
    </source>
</reference>
<evidence type="ECO:0008006" key="5">
    <source>
        <dbReference type="Google" id="ProtNLM"/>
    </source>
</evidence>
<keyword evidence="4" id="KW-1185">Reference proteome</keyword>
<evidence type="ECO:0000313" key="3">
    <source>
        <dbReference type="EMBL" id="KAG8095484.1"/>
    </source>
</evidence>
<dbReference type="PANTHER" id="PTHR33935">
    <property type="entry name" value="OS10G0148100 PROTEIN"/>
    <property type="match status" value="1"/>
</dbReference>
<evidence type="ECO:0000256" key="2">
    <source>
        <dbReference type="SAM" id="SignalP"/>
    </source>
</evidence>
<feature type="region of interest" description="Disordered" evidence="1">
    <location>
        <begin position="162"/>
        <end position="190"/>
    </location>
</feature>
<dbReference type="Proteomes" id="UP000729402">
    <property type="component" value="Unassembled WGS sequence"/>
</dbReference>
<keyword evidence="2" id="KW-0732">Signal</keyword>
<comment type="caution">
    <text evidence="3">The sequence shown here is derived from an EMBL/GenBank/DDBJ whole genome shotgun (WGS) entry which is preliminary data.</text>
</comment>
<organism evidence="3 4">
    <name type="scientific">Zizania palustris</name>
    <name type="common">Northern wild rice</name>
    <dbReference type="NCBI Taxonomy" id="103762"/>
    <lineage>
        <taxon>Eukaryota</taxon>
        <taxon>Viridiplantae</taxon>
        <taxon>Streptophyta</taxon>
        <taxon>Embryophyta</taxon>
        <taxon>Tracheophyta</taxon>
        <taxon>Spermatophyta</taxon>
        <taxon>Magnoliopsida</taxon>
        <taxon>Liliopsida</taxon>
        <taxon>Poales</taxon>
        <taxon>Poaceae</taxon>
        <taxon>BOP clade</taxon>
        <taxon>Oryzoideae</taxon>
        <taxon>Oryzeae</taxon>
        <taxon>Zizaniinae</taxon>
        <taxon>Zizania</taxon>
    </lineage>
</organism>
<sequence length="227" mass="23742">MGASRLLHFAVLILVVVAVTTIERATAASVVIGGAKCADCGRKNMDAEAAFKGLQVAISCKNGSSDKYESKAVGDLDGTGAFSVPIAADLSGTDCLAQLQSATNSLCQGQEPSKIVPLSEGTFVVVAGKTHFPSKECASATICFPCHKKPGFMHKKPMPEYQHPSPDYGTPASGCPSPSPAYGQPAPECPPTDPISRPVHWLMDLIPHAFMKIPTLVLGDPPMHATN</sequence>
<accession>A0A8J5WUJ6</accession>
<name>A0A8J5WUJ6_ZIZPA</name>
<evidence type="ECO:0000313" key="4">
    <source>
        <dbReference type="Proteomes" id="UP000729402"/>
    </source>
</evidence>
<dbReference type="Pfam" id="PF01190">
    <property type="entry name" value="Pollen_Ole_e_1"/>
    <property type="match status" value="1"/>
</dbReference>
<evidence type="ECO:0000256" key="1">
    <source>
        <dbReference type="SAM" id="MobiDB-lite"/>
    </source>
</evidence>
<protein>
    <recommendedName>
        <fullName evidence="5">Proline-rich protein</fullName>
    </recommendedName>
</protein>
<feature type="chain" id="PRO_5035246854" description="Proline-rich protein" evidence="2">
    <location>
        <begin position="28"/>
        <end position="227"/>
    </location>
</feature>
<dbReference type="OrthoDB" id="683185at2759"/>